<feature type="binding site" evidence="9">
    <location>
        <begin position="416"/>
        <end position="418"/>
    </location>
    <ligand>
        <name>ATP</name>
        <dbReference type="ChEBI" id="CHEBI:30616"/>
    </ligand>
</feature>
<dbReference type="GO" id="GO:0006104">
    <property type="term" value="P:succinyl-CoA metabolic process"/>
    <property type="evidence" value="ECO:0007669"/>
    <property type="project" value="TreeGrafter"/>
</dbReference>
<keyword evidence="7 9" id="KW-0460">Magnesium</keyword>
<proteinExistence type="inferred from homology"/>
<comment type="pathway">
    <text evidence="1 9">Carbohydrate metabolism; tricarboxylic acid cycle; succinate from succinyl-CoA (ligase route): step 1/1.</text>
</comment>
<feature type="binding site" evidence="9">
    <location>
        <position position="477"/>
    </location>
    <ligand>
        <name>ATP</name>
        <dbReference type="ChEBI" id="CHEBI:30616"/>
    </ligand>
</feature>
<dbReference type="UniPathway" id="UPA00223">
    <property type="reaction ID" value="UER00999"/>
</dbReference>
<evidence type="ECO:0000256" key="4">
    <source>
        <dbReference type="ARBA" id="ARBA00022723"/>
    </source>
</evidence>
<evidence type="ECO:0000256" key="2">
    <source>
        <dbReference type="ARBA" id="ARBA00022532"/>
    </source>
</evidence>
<feature type="binding site" evidence="9">
    <location>
        <position position="583"/>
    </location>
    <ligand>
        <name>Mg(2+)</name>
        <dbReference type="ChEBI" id="CHEBI:18420"/>
    </ligand>
</feature>
<feature type="transmembrane region" description="Helical" evidence="10">
    <location>
        <begin position="204"/>
        <end position="228"/>
    </location>
</feature>
<keyword evidence="8" id="KW-0809">Transit peptide</keyword>
<dbReference type="Gene3D" id="3.40.50.261">
    <property type="entry name" value="Succinyl-CoA synthetase domains"/>
    <property type="match status" value="1"/>
</dbReference>
<dbReference type="InterPro" id="IPR017866">
    <property type="entry name" value="Succ-CoA_synthase_bsu_CS"/>
</dbReference>
<keyword evidence="5 9" id="KW-0547">Nucleotide-binding</keyword>
<dbReference type="Proteomes" id="UP000546213">
    <property type="component" value="Unassembled WGS sequence"/>
</dbReference>
<feature type="transmembrane region" description="Helical" evidence="10">
    <location>
        <begin position="84"/>
        <end position="106"/>
    </location>
</feature>
<dbReference type="InterPro" id="IPR016102">
    <property type="entry name" value="Succinyl-CoA_synth-like"/>
</dbReference>
<dbReference type="Pfam" id="PF20684">
    <property type="entry name" value="Fung_rhodopsin"/>
    <property type="match status" value="1"/>
</dbReference>
<dbReference type="Pfam" id="PF08442">
    <property type="entry name" value="ATP-grasp_2"/>
    <property type="match status" value="1"/>
</dbReference>
<dbReference type="InterPro" id="IPR011761">
    <property type="entry name" value="ATP-grasp"/>
</dbReference>
<comment type="caution">
    <text evidence="12">The sequence shown here is derived from an EMBL/GenBank/DDBJ whole genome shotgun (WGS) entry which is preliminary data.</text>
</comment>
<feature type="domain" description="ATP-grasp" evidence="11">
    <location>
        <begin position="373"/>
        <end position="599"/>
    </location>
</feature>
<comment type="subcellular location">
    <subcellularLocation>
        <location evidence="9">Mitochondrion</location>
    </subcellularLocation>
</comment>
<protein>
    <recommendedName>
        <fullName evidence="9">Succinate--CoA ligase [ADP-forming] subunit beta, mitochondrial</fullName>
        <ecNumber evidence="9">6.2.1.5</ecNumber>
    </recommendedName>
    <alternativeName>
        <fullName evidence="9">Succinyl-CoA synthetase beta chain</fullName>
        <shortName evidence="9">SCS-beta</shortName>
    </alternativeName>
</protein>
<dbReference type="GO" id="GO:0005524">
    <property type="term" value="F:ATP binding"/>
    <property type="evidence" value="ECO:0007669"/>
    <property type="project" value="UniProtKB-UniRule"/>
</dbReference>
<comment type="cofactor">
    <cofactor evidence="9">
        <name>Mg(2+)</name>
        <dbReference type="ChEBI" id="CHEBI:18420"/>
    </cofactor>
    <text evidence="9">Binds 1 Mg(2+) ion per subunit.</text>
</comment>
<name>A0A8H5L7M5_9HYPO</name>
<dbReference type="GO" id="GO:0005739">
    <property type="term" value="C:mitochondrion"/>
    <property type="evidence" value="ECO:0007669"/>
    <property type="project" value="UniProtKB-SubCell"/>
</dbReference>
<evidence type="ECO:0000256" key="3">
    <source>
        <dbReference type="ARBA" id="ARBA00022598"/>
    </source>
</evidence>
<evidence type="ECO:0000256" key="6">
    <source>
        <dbReference type="ARBA" id="ARBA00022840"/>
    </source>
</evidence>
<evidence type="ECO:0000313" key="12">
    <source>
        <dbReference type="EMBL" id="KAF5586188.1"/>
    </source>
</evidence>
<dbReference type="InterPro" id="IPR005811">
    <property type="entry name" value="SUCC_ACL_C"/>
</dbReference>
<keyword evidence="10" id="KW-1133">Transmembrane helix</keyword>
<keyword evidence="10" id="KW-0472">Membrane</keyword>
<dbReference type="NCBIfam" id="NF001913">
    <property type="entry name" value="PRK00696.1"/>
    <property type="match status" value="1"/>
</dbReference>
<dbReference type="SUPFAM" id="SSF56059">
    <property type="entry name" value="Glutathione synthetase ATP-binding domain-like"/>
    <property type="match status" value="1"/>
</dbReference>
<evidence type="ECO:0000256" key="9">
    <source>
        <dbReference type="HAMAP-Rule" id="MF_03219"/>
    </source>
</evidence>
<keyword evidence="6 9" id="KW-0067">ATP-binding</keyword>
<dbReference type="InterPro" id="IPR013650">
    <property type="entry name" value="ATP-grasp_succ-CoA_synth-type"/>
</dbReference>
<dbReference type="InterPro" id="IPR005809">
    <property type="entry name" value="Succ_CoA_ligase-like_bsu"/>
</dbReference>
<keyword evidence="2 9" id="KW-0816">Tricarboxylic acid cycle</keyword>
<dbReference type="GO" id="GO:0006099">
    <property type="term" value="P:tricarboxylic acid cycle"/>
    <property type="evidence" value="ECO:0007669"/>
    <property type="project" value="UniProtKB-UniRule"/>
</dbReference>
<dbReference type="OrthoDB" id="1664372at2759"/>
<dbReference type="GO" id="GO:0004775">
    <property type="term" value="F:succinate-CoA ligase (ADP-forming) activity"/>
    <property type="evidence" value="ECO:0007669"/>
    <property type="project" value="UniProtKB-UniRule"/>
</dbReference>
<dbReference type="HAMAP" id="MF_00558">
    <property type="entry name" value="Succ_CoA_beta"/>
    <property type="match status" value="1"/>
</dbReference>
<evidence type="ECO:0000256" key="1">
    <source>
        <dbReference type="ARBA" id="ARBA00005064"/>
    </source>
</evidence>
<dbReference type="Pfam" id="PF00549">
    <property type="entry name" value="Ligase_CoA"/>
    <property type="match status" value="1"/>
</dbReference>
<evidence type="ECO:0000313" key="13">
    <source>
        <dbReference type="Proteomes" id="UP000546213"/>
    </source>
</evidence>
<comment type="similarity">
    <text evidence="9">Belongs to the succinate/malate CoA ligase beta subunit family.</text>
</comment>
<sequence>MGLGATIIAHAFIYQVCLAIGTGLVIFNVTLGFGKDQSDVDPAVVPTIALTGTIFGIFGVLSASWSKTSFALTLIRLVDGWMSWFLWFLIISTNIIMDLVIVFSFVKCTPAEKVWHSSLPGTCWNPMVATYYNIFAGAFSGLVDLILCVIAWTIIWKLSMRTREKIGVGIALTFGVFAAAAAAAKCYKMLGLSSKNRTLDRVGIIIWSTTECTVTIMAASIPVMRILVLQLYRRTPEPVSNRPLRTLRIISTRDKRSSTNYTMPSYNTEEGYITAKLIPFPGRITIEAEETEEQAGGEIITDDEVIKRERNGSQIGHKLVRGDFSLHHLSLIDTQLNHILIMAARHITRKLWQPKFPIKYQRRGLALQEHQSKQLLREFGIPVQNGKVATTPAEVPGIMREYGGKCVIKSQILKGGRGKGTFDNGFQGGVKIAKLPEEGEHISSQMLGHRLRTKQTSGDGILVEKVLVAEFEECDEEWYLAIALDREKYSPVVLISRSGGVDIEDTAKGEGGSLRSFHFDYDQGITADLLKRLRKDVGASSAETEKLGAILTRLWDLFVSRDATLLEINPLARTGVADFKCLDAKFLIDDASQRRQTELFAERDIQAEIPEEIEAQKYGLVYIKMEGNIGNVVNGAGLAMATNDAIAHHGGASANFLDAGGQATQSTMQKAFEIILRDDRVKVILVNIYGGIIKCDMIAESIIGATKELGRLPVPLVVRLQGTNSAEGLKILEDADLGFHVESEFGEAAKKAVQLSKSS</sequence>
<keyword evidence="13" id="KW-1185">Reference proteome</keyword>
<dbReference type="PROSITE" id="PS50975">
    <property type="entry name" value="ATP_GRASP"/>
    <property type="match status" value="1"/>
</dbReference>
<evidence type="ECO:0000256" key="10">
    <source>
        <dbReference type="SAM" id="Phobius"/>
    </source>
</evidence>
<accession>A0A8H5L7M5</accession>
<comment type="catalytic activity">
    <reaction evidence="9">
        <text>succinate + ATP + CoA = succinyl-CoA + ADP + phosphate</text>
        <dbReference type="Rhea" id="RHEA:17661"/>
        <dbReference type="ChEBI" id="CHEBI:30031"/>
        <dbReference type="ChEBI" id="CHEBI:30616"/>
        <dbReference type="ChEBI" id="CHEBI:43474"/>
        <dbReference type="ChEBI" id="CHEBI:57287"/>
        <dbReference type="ChEBI" id="CHEBI:57292"/>
        <dbReference type="ChEBI" id="CHEBI:456216"/>
        <dbReference type="EC" id="6.2.1.5"/>
    </reaction>
</comment>
<reference evidence="12 13" key="1">
    <citation type="submission" date="2020-05" db="EMBL/GenBank/DDBJ databases">
        <title>Identification and distribution of gene clusters putatively required for synthesis of sphingolipid metabolism inhibitors in phylogenetically diverse species of the filamentous fungus Fusarium.</title>
        <authorList>
            <person name="Kim H.-S."/>
            <person name="Busman M."/>
            <person name="Brown D.W."/>
            <person name="Divon H."/>
            <person name="Uhlig S."/>
            <person name="Proctor R.H."/>
        </authorList>
    </citation>
    <scope>NUCLEOTIDE SEQUENCE [LARGE SCALE GENOMIC DNA]</scope>
    <source>
        <strain evidence="12 13">NRRL 36939</strain>
    </source>
</reference>
<dbReference type="AlphaFoldDB" id="A0A8H5L7M5"/>
<keyword evidence="10" id="KW-0812">Transmembrane</keyword>
<dbReference type="PANTHER" id="PTHR11815">
    <property type="entry name" value="SUCCINYL-COA SYNTHETASE BETA CHAIN"/>
    <property type="match status" value="1"/>
</dbReference>
<feature type="transmembrane region" description="Helical" evidence="10">
    <location>
        <begin position="43"/>
        <end position="63"/>
    </location>
</feature>
<feature type="transmembrane region" description="Helical" evidence="10">
    <location>
        <begin position="12"/>
        <end position="31"/>
    </location>
</feature>
<dbReference type="InterPro" id="IPR013815">
    <property type="entry name" value="ATP_grasp_subdomain_1"/>
</dbReference>
<dbReference type="GO" id="GO:0042709">
    <property type="term" value="C:succinate-CoA ligase complex"/>
    <property type="evidence" value="ECO:0007669"/>
    <property type="project" value="TreeGrafter"/>
</dbReference>
<comment type="caution">
    <text evidence="9">Lacks conserved residue(s) required for the propagation of feature annotation.</text>
</comment>
<dbReference type="PANTHER" id="PTHR11815:SF1">
    <property type="entry name" value="SUCCINATE--COA LIGASE [ADP-FORMING] SUBUNIT BETA, MITOCHONDRIAL"/>
    <property type="match status" value="1"/>
</dbReference>
<dbReference type="SUPFAM" id="SSF52210">
    <property type="entry name" value="Succinyl-CoA synthetase domains"/>
    <property type="match status" value="1"/>
</dbReference>
<dbReference type="FunFam" id="3.40.50.261:FF:000001">
    <property type="entry name" value="Succinate--CoA ligase [ADP-forming] subunit beta"/>
    <property type="match status" value="1"/>
</dbReference>
<organism evidence="12 13">
    <name type="scientific">Fusarium pseudocircinatum</name>
    <dbReference type="NCBI Taxonomy" id="56676"/>
    <lineage>
        <taxon>Eukaryota</taxon>
        <taxon>Fungi</taxon>
        <taxon>Dikarya</taxon>
        <taxon>Ascomycota</taxon>
        <taxon>Pezizomycotina</taxon>
        <taxon>Sordariomycetes</taxon>
        <taxon>Hypocreomycetidae</taxon>
        <taxon>Hypocreales</taxon>
        <taxon>Nectriaceae</taxon>
        <taxon>Fusarium</taxon>
        <taxon>Fusarium fujikuroi species complex</taxon>
    </lineage>
</organism>
<feature type="transmembrane region" description="Helical" evidence="10">
    <location>
        <begin position="166"/>
        <end position="184"/>
    </location>
</feature>
<dbReference type="PROSITE" id="PS01217">
    <property type="entry name" value="SUCCINYL_COA_LIG_3"/>
    <property type="match status" value="1"/>
</dbReference>
<keyword evidence="9" id="KW-0496">Mitochondrion</keyword>
<evidence type="ECO:0000256" key="7">
    <source>
        <dbReference type="ARBA" id="ARBA00022842"/>
    </source>
</evidence>
<dbReference type="InterPro" id="IPR049326">
    <property type="entry name" value="Rhodopsin_dom_fungi"/>
</dbReference>
<gene>
    <name evidence="12" type="ORF">FPCIR_8039</name>
</gene>
<evidence type="ECO:0000259" key="11">
    <source>
        <dbReference type="PROSITE" id="PS50975"/>
    </source>
</evidence>
<comment type="function">
    <text evidence="9">Succinyl-CoA synthetase functions in the citric acid cycle (TCA), coupling the hydrolysis of succinyl-CoA to the synthesis of ATP and thus represents the only step of substrate-level phosphorylation in the TCA. The beta subunit provides nucleotide specificity of the enzyme and binds the substrate succinate, while the binding sites for coenzyme A and phosphate are found in the alpha subunit.</text>
</comment>
<evidence type="ECO:0000256" key="8">
    <source>
        <dbReference type="ARBA" id="ARBA00022946"/>
    </source>
</evidence>
<feature type="transmembrane region" description="Helical" evidence="10">
    <location>
        <begin position="134"/>
        <end position="154"/>
    </location>
</feature>
<dbReference type="GO" id="GO:0000287">
    <property type="term" value="F:magnesium ion binding"/>
    <property type="evidence" value="ECO:0007669"/>
    <property type="project" value="UniProtKB-UniRule"/>
</dbReference>
<dbReference type="EC" id="6.2.1.5" evidence="9"/>
<evidence type="ECO:0000256" key="5">
    <source>
        <dbReference type="ARBA" id="ARBA00022741"/>
    </source>
</evidence>
<feature type="binding site" evidence="9">
    <location>
        <position position="409"/>
    </location>
    <ligand>
        <name>ATP</name>
        <dbReference type="ChEBI" id="CHEBI:30616"/>
    </ligand>
</feature>
<keyword evidence="3 9" id="KW-0436">Ligase</keyword>
<dbReference type="Gene3D" id="3.30.470.20">
    <property type="entry name" value="ATP-grasp fold, B domain"/>
    <property type="match status" value="1"/>
</dbReference>
<keyword evidence="4 9" id="KW-0479">Metal-binding</keyword>
<feature type="binding site" evidence="9">
    <location>
        <position position="634"/>
    </location>
    <ligand>
        <name>substrate</name>
        <note>ligand shared with subunit alpha</note>
    </ligand>
</feature>
<feature type="binding site" evidence="9">
    <location>
        <position position="569"/>
    </location>
    <ligand>
        <name>Mg(2+)</name>
        <dbReference type="ChEBI" id="CHEBI:18420"/>
    </ligand>
</feature>
<dbReference type="Gene3D" id="3.30.1490.20">
    <property type="entry name" value="ATP-grasp fold, A domain"/>
    <property type="match status" value="1"/>
</dbReference>
<dbReference type="EMBL" id="JAAOAS010000198">
    <property type="protein sequence ID" value="KAF5586188.1"/>
    <property type="molecule type" value="Genomic_DNA"/>
</dbReference>
<comment type="subunit">
    <text evidence="9">Heterodimer of an alpha and a beta subunit.</text>
</comment>